<sequence>MAMPRSIRECLGEIIPAGILLVSYNQYSLGWKVGIKLAKEEIDSGGFAIITNIAIPFRKFCARVNAAGLDIIKEGEQGKLAVINVFKEEVPYDFVYSLEDVDESTFIPKYVDVKKEIVKKYGLGKRKVIHVFATLDTLYTRFGEDVMRELFMARLYAGEELVLRGFNFWDVLIVNRDSIPKELHSWMVTISDYVIMTQGILKEQEFIENISVLKGVSKNFRPIVFQVRTSTISIPSEMIY</sequence>
<evidence type="ECO:0000313" key="1">
    <source>
        <dbReference type="EMBL" id="ALM74034.1"/>
    </source>
</evidence>
<protein>
    <recommendedName>
        <fullName evidence="3">KaiC-like domain-containing protein</fullName>
    </recommendedName>
</protein>
<dbReference type="RefSeq" id="WP_056933072.1">
    <property type="nucleotide sequence ID" value="NZ_CP013050.1"/>
</dbReference>
<dbReference type="Gene3D" id="3.40.50.300">
    <property type="entry name" value="P-loop containing nucleotide triphosphate hydrolases"/>
    <property type="match status" value="1"/>
</dbReference>
<gene>
    <name evidence="1" type="ORF">TBCH5v1_0054</name>
</gene>
<evidence type="ECO:0008006" key="3">
    <source>
        <dbReference type="Google" id="ProtNLM"/>
    </source>
</evidence>
<evidence type="ECO:0000313" key="2">
    <source>
        <dbReference type="Proteomes" id="UP000066042"/>
    </source>
</evidence>
<dbReference type="AlphaFoldDB" id="A0A0S1X8B7"/>
<name>A0A0S1X8B7_THEBA</name>
<organism evidence="1 2">
    <name type="scientific">Thermococcus barophilus</name>
    <dbReference type="NCBI Taxonomy" id="55802"/>
    <lineage>
        <taxon>Archaea</taxon>
        <taxon>Methanobacteriati</taxon>
        <taxon>Methanobacteriota</taxon>
        <taxon>Thermococci</taxon>
        <taxon>Thermococcales</taxon>
        <taxon>Thermococcaceae</taxon>
        <taxon>Thermococcus</taxon>
    </lineage>
</organism>
<dbReference type="GeneID" id="26135352"/>
<proteinExistence type="predicted"/>
<dbReference type="Proteomes" id="UP000066042">
    <property type="component" value="Chromosome"/>
</dbReference>
<dbReference type="EMBL" id="CP013050">
    <property type="protein sequence ID" value="ALM74034.1"/>
    <property type="molecule type" value="Genomic_DNA"/>
</dbReference>
<dbReference type="InterPro" id="IPR027417">
    <property type="entry name" value="P-loop_NTPase"/>
</dbReference>
<dbReference type="STRING" id="55802.TBCH5v1_0054"/>
<dbReference type="PATRIC" id="fig|55802.8.peg.52"/>
<reference evidence="1 2" key="1">
    <citation type="journal article" date="2016" name="Genome Announc.">
        <title>Complete genome sequence of the hyperthermophilic and piezophilic archaeon Thermococcus barophilus Ch5, capable of growth at the expense of hydrogenogenesis from carbon monoxide and formate.</title>
        <authorList>
            <person name="Oger P."/>
            <person name="Sokolova T.G."/>
            <person name="Kozhevnikova D.A."/>
            <person name="Taranov E.A."/>
            <person name="Vannier P."/>
            <person name="Lee H.S."/>
            <person name="Kwon K.K."/>
            <person name="Kang S.G."/>
            <person name="Lee J.H."/>
            <person name="Bonch-Osmolovskaya E.A."/>
            <person name="Lebedinsky A.V."/>
        </authorList>
    </citation>
    <scope>NUCLEOTIDE SEQUENCE [LARGE SCALE GENOMIC DNA]</scope>
    <source>
        <strain evidence="2">Ch5</strain>
    </source>
</reference>
<accession>A0A0S1X8B7</accession>